<feature type="compositionally biased region" description="Basic residues" evidence="1">
    <location>
        <begin position="242"/>
        <end position="256"/>
    </location>
</feature>
<evidence type="ECO:0000313" key="2">
    <source>
        <dbReference type="EMBL" id="KAI3403270.2"/>
    </source>
</evidence>
<feature type="compositionally biased region" description="Low complexity" evidence="1">
    <location>
        <begin position="312"/>
        <end position="325"/>
    </location>
</feature>
<comment type="caution">
    <text evidence="2">The sequence shown here is derived from an EMBL/GenBank/DDBJ whole genome shotgun (WGS) entry which is preliminary data.</text>
</comment>
<organism evidence="2 3">
    <name type="scientific">Candida oxycetoniae</name>
    <dbReference type="NCBI Taxonomy" id="497107"/>
    <lineage>
        <taxon>Eukaryota</taxon>
        <taxon>Fungi</taxon>
        <taxon>Dikarya</taxon>
        <taxon>Ascomycota</taxon>
        <taxon>Saccharomycotina</taxon>
        <taxon>Pichiomycetes</taxon>
        <taxon>Debaryomycetaceae</taxon>
        <taxon>Candida/Lodderomyces clade</taxon>
        <taxon>Candida</taxon>
    </lineage>
</organism>
<dbReference type="Proteomes" id="UP001202479">
    <property type="component" value="Unassembled WGS sequence"/>
</dbReference>
<protein>
    <submittedName>
        <fullName evidence="2">Uncharacterized protein</fullName>
    </submittedName>
</protein>
<dbReference type="EMBL" id="JAHUZD010000128">
    <property type="protein sequence ID" value="KAI3403270.2"/>
    <property type="molecule type" value="Genomic_DNA"/>
</dbReference>
<keyword evidence="3" id="KW-1185">Reference proteome</keyword>
<feature type="region of interest" description="Disordered" evidence="1">
    <location>
        <begin position="237"/>
        <end position="272"/>
    </location>
</feature>
<feature type="compositionally biased region" description="Basic residues" evidence="1">
    <location>
        <begin position="1"/>
        <end position="13"/>
    </location>
</feature>
<accession>A0AAI9SVI4</accession>
<feature type="compositionally biased region" description="Basic and acidic residues" evidence="1">
    <location>
        <begin position="15"/>
        <end position="32"/>
    </location>
</feature>
<evidence type="ECO:0000256" key="1">
    <source>
        <dbReference type="SAM" id="MobiDB-lite"/>
    </source>
</evidence>
<dbReference type="AlphaFoldDB" id="A0AAI9SVI4"/>
<feature type="region of interest" description="Disordered" evidence="1">
    <location>
        <begin position="296"/>
        <end position="331"/>
    </location>
</feature>
<proteinExistence type="predicted"/>
<gene>
    <name evidence="2" type="ORF">KGF56_003858</name>
</gene>
<name>A0AAI9SVI4_9ASCO</name>
<dbReference type="RefSeq" id="XP_049179017.1">
    <property type="nucleotide sequence ID" value="XM_049325235.1"/>
</dbReference>
<reference evidence="2" key="1">
    <citation type="journal article" date="2022" name="DNA Res.">
        <title>Genome analysis of five recently described species of the CUG-Ser clade uncovers Candida theae as a new hybrid lineage with pathogenic potential in the Candida parapsilosis species complex.</title>
        <authorList>
            <person name="Mixao V."/>
            <person name="Del Olmo V."/>
            <person name="Hegedusova E."/>
            <person name="Saus E."/>
            <person name="Pryszcz L."/>
            <person name="Cillingova A."/>
            <person name="Nosek J."/>
            <person name="Gabaldon T."/>
        </authorList>
    </citation>
    <scope>NUCLEOTIDE SEQUENCE</scope>
    <source>
        <strain evidence="2">CBS 10844</strain>
    </source>
</reference>
<evidence type="ECO:0000313" key="3">
    <source>
        <dbReference type="Proteomes" id="UP001202479"/>
    </source>
</evidence>
<sequence>MGLKSSRKGHGLKGKSLENLHCPEPDPAKDLIRGGNTEESLQRGLGMDIKTFNVTFDATSQELQLIHEFSKATYKKMDALFANESSCSPIILPQDSVSISVDSDHLEFQQEDAGGCRTKPRNWSIVIVLRSDTNVGIDEAYKTRKEVGLVPCSNEHDTKTYKVLSKSMKENIDRDYYTKTVVSTQKEDSKILIGRRPDGRLPNVTDATRKLAEFSLANKANQLDTWEEYSIREFIPNSSSSPKRKRAISQKKKKKRIYSELSDSGGRQALPPNSELLQILHDYEFDTNFEFQSGKETCQNQSTHSLKEPTKSSIESGPSYTSSSSDSDESSRIKYTAEQYVNPHLADLIQNYQPFFHDYHEEKGTDRVSISEESERLSTYNPFEVVYSSQF</sequence>
<feature type="region of interest" description="Disordered" evidence="1">
    <location>
        <begin position="1"/>
        <end position="34"/>
    </location>
</feature>
<dbReference type="GeneID" id="73381473"/>